<dbReference type="CDD" id="cd13674">
    <property type="entry name" value="PBP2_TRAP_SBP_like_1"/>
    <property type="match status" value="1"/>
</dbReference>
<dbReference type="InterPro" id="IPR018389">
    <property type="entry name" value="DctP_fam"/>
</dbReference>
<sequence length="339" mass="37850">MSISNIFFTRHSLKQLLKLTSVVTLLSASLSVSATPVEIKFSHVVAENTPKGQMALKFKALVEERLPGEYQVNVFPNSQLFGDNNELSALLLNDVQFVAPSLSKFERYTKKLQIFDLPFLFQDMDAVNRFQQSESGQKLLNSMKRKGLVGLGYLHNGMKQFSASSPLILPEDASGKKFRIMASDVLAAQFQAVNAIPVKKPFSEVFTLLQTRAIDGQENTWSNIYSKKFFEVQSHITESNHGVLDYMVVTSDTFWKSLPGDKRKVIKAALDEAVAYGNEIAAAKVDKDKQAIIDSKRSEITYLTPEQRAAWVSAMKPVWAQFENKIGKDLIEAAVASNK</sequence>
<name>A0ABQ4NTH9_9GAMM</name>
<evidence type="ECO:0000256" key="2">
    <source>
        <dbReference type="ARBA" id="ARBA00022448"/>
    </source>
</evidence>
<dbReference type="Pfam" id="PF03480">
    <property type="entry name" value="DctP"/>
    <property type="match status" value="1"/>
</dbReference>
<evidence type="ECO:0000256" key="4">
    <source>
        <dbReference type="SAM" id="SignalP"/>
    </source>
</evidence>
<dbReference type="NCBIfam" id="NF037995">
    <property type="entry name" value="TRAP_S1"/>
    <property type="match status" value="1"/>
</dbReference>
<proteinExistence type="inferred from homology"/>
<feature type="signal peptide" evidence="4">
    <location>
        <begin position="1"/>
        <end position="34"/>
    </location>
</feature>
<dbReference type="PIRSF" id="PIRSF006470">
    <property type="entry name" value="DctB"/>
    <property type="match status" value="1"/>
</dbReference>
<gene>
    <name evidence="5" type="primary">dctP</name>
    <name evidence="5" type="ORF">TUM4630_35970</name>
</gene>
<keyword evidence="6" id="KW-1185">Reference proteome</keyword>
<protein>
    <submittedName>
        <fullName evidence="5">C4-dicarboxylate ABC transporter</fullName>
    </submittedName>
</protein>
<dbReference type="Proteomes" id="UP000761574">
    <property type="component" value="Unassembled WGS sequence"/>
</dbReference>
<dbReference type="InterPro" id="IPR038404">
    <property type="entry name" value="TRAP_DctP_sf"/>
</dbReference>
<keyword evidence="2" id="KW-0813">Transport</keyword>
<feature type="chain" id="PRO_5045321698" evidence="4">
    <location>
        <begin position="35"/>
        <end position="339"/>
    </location>
</feature>
<dbReference type="InterPro" id="IPR004682">
    <property type="entry name" value="TRAP_DctP"/>
</dbReference>
<comment type="similarity">
    <text evidence="1">Belongs to the bacterial solute-binding protein 7 family.</text>
</comment>
<evidence type="ECO:0000313" key="6">
    <source>
        <dbReference type="Proteomes" id="UP000761574"/>
    </source>
</evidence>
<dbReference type="EMBL" id="BPFB01000089">
    <property type="protein sequence ID" value="GIU03015.1"/>
    <property type="molecule type" value="Genomic_DNA"/>
</dbReference>
<comment type="caution">
    <text evidence="5">The sequence shown here is derived from an EMBL/GenBank/DDBJ whole genome shotgun (WGS) entry which is preliminary data.</text>
</comment>
<evidence type="ECO:0000256" key="1">
    <source>
        <dbReference type="ARBA" id="ARBA00009023"/>
    </source>
</evidence>
<keyword evidence="3 4" id="KW-0732">Signal</keyword>
<dbReference type="RefSeq" id="WP_119977576.1">
    <property type="nucleotide sequence ID" value="NZ_BPFB01000089.1"/>
</dbReference>
<dbReference type="PANTHER" id="PTHR33376">
    <property type="match status" value="1"/>
</dbReference>
<dbReference type="Gene3D" id="3.40.190.170">
    <property type="entry name" value="Bacterial extracellular solute-binding protein, family 7"/>
    <property type="match status" value="1"/>
</dbReference>
<accession>A0ABQ4NTH9</accession>
<reference evidence="5 6" key="1">
    <citation type="submission" date="2021-05" db="EMBL/GenBank/DDBJ databases">
        <title>Molecular characterization for Shewanella algae harboring chromosomal blaOXA-55-like strains isolated from clinical and environment sample.</title>
        <authorList>
            <person name="Ohama Y."/>
            <person name="Aoki K."/>
            <person name="Harada S."/>
            <person name="Moriya K."/>
            <person name="Ishii Y."/>
            <person name="Tateda K."/>
        </authorList>
    </citation>
    <scope>NUCLEOTIDE SEQUENCE [LARGE SCALE GENOMIC DNA]</scope>
    <source>
        <strain evidence="5 6">LMG 23746</strain>
    </source>
</reference>
<evidence type="ECO:0000313" key="5">
    <source>
        <dbReference type="EMBL" id="GIU03015.1"/>
    </source>
</evidence>
<dbReference type="PANTHER" id="PTHR33376:SF7">
    <property type="entry name" value="C4-DICARBOXYLATE-BINDING PROTEIN DCTB"/>
    <property type="match status" value="1"/>
</dbReference>
<dbReference type="NCBIfam" id="TIGR00787">
    <property type="entry name" value="dctP"/>
    <property type="match status" value="1"/>
</dbReference>
<evidence type="ECO:0000256" key="3">
    <source>
        <dbReference type="ARBA" id="ARBA00022729"/>
    </source>
</evidence>
<organism evidence="5 6">
    <name type="scientific">Shewanella algidipiscicola</name>
    <dbReference type="NCBI Taxonomy" id="614070"/>
    <lineage>
        <taxon>Bacteria</taxon>
        <taxon>Pseudomonadati</taxon>
        <taxon>Pseudomonadota</taxon>
        <taxon>Gammaproteobacteria</taxon>
        <taxon>Alteromonadales</taxon>
        <taxon>Shewanellaceae</taxon>
        <taxon>Shewanella</taxon>
    </lineage>
</organism>